<dbReference type="InterPro" id="IPR035587">
    <property type="entry name" value="DUS-like_FMN-bd"/>
</dbReference>
<dbReference type="CDD" id="cd02801">
    <property type="entry name" value="DUS_like_FMN"/>
    <property type="match status" value="1"/>
</dbReference>
<dbReference type="GO" id="GO:0006397">
    <property type="term" value="P:mRNA processing"/>
    <property type="evidence" value="ECO:0007669"/>
    <property type="project" value="UniProtKB-KW"/>
</dbReference>
<evidence type="ECO:0000259" key="10">
    <source>
        <dbReference type="Pfam" id="PF01207"/>
    </source>
</evidence>
<dbReference type="AlphaFoldDB" id="A0A397H7C0"/>
<feature type="compositionally biased region" description="Basic and acidic residues" evidence="9">
    <location>
        <begin position="334"/>
        <end position="344"/>
    </location>
</feature>
<dbReference type="GO" id="GO:0050660">
    <property type="term" value="F:flavin adenine dinucleotide binding"/>
    <property type="evidence" value="ECO:0007669"/>
    <property type="project" value="InterPro"/>
</dbReference>
<comment type="catalytic activity">
    <reaction evidence="7">
        <text>a 5,6-dihydrouridine in mRNA + NAD(+) = a uridine in mRNA + NADH + H(+)</text>
        <dbReference type="Rhea" id="RHEA:69851"/>
        <dbReference type="Rhea" id="RHEA-COMP:14658"/>
        <dbReference type="Rhea" id="RHEA-COMP:17789"/>
        <dbReference type="ChEBI" id="CHEBI:15378"/>
        <dbReference type="ChEBI" id="CHEBI:57540"/>
        <dbReference type="ChEBI" id="CHEBI:57945"/>
        <dbReference type="ChEBI" id="CHEBI:65315"/>
        <dbReference type="ChEBI" id="CHEBI:74443"/>
    </reaction>
    <physiologicalReaction direction="right-to-left" evidence="7">
        <dbReference type="Rhea" id="RHEA:69853"/>
    </physiologicalReaction>
</comment>
<evidence type="ECO:0000256" key="9">
    <source>
        <dbReference type="SAM" id="MobiDB-lite"/>
    </source>
</evidence>
<feature type="region of interest" description="Disordered" evidence="9">
    <location>
        <begin position="318"/>
        <end position="344"/>
    </location>
</feature>
<name>A0A397H7C0_9GLOM</name>
<proteinExistence type="predicted"/>
<dbReference type="STRING" id="1348612.A0A397H7C0"/>
<evidence type="ECO:0000313" key="12">
    <source>
        <dbReference type="Proteomes" id="UP000266861"/>
    </source>
</evidence>
<reference evidence="11 12" key="1">
    <citation type="submission" date="2018-08" db="EMBL/GenBank/DDBJ databases">
        <title>Genome and evolution of the arbuscular mycorrhizal fungus Diversispora epigaea (formerly Glomus versiforme) and its bacterial endosymbionts.</title>
        <authorList>
            <person name="Sun X."/>
            <person name="Fei Z."/>
            <person name="Harrison M."/>
        </authorList>
    </citation>
    <scope>NUCLEOTIDE SEQUENCE [LARGE SCALE GENOMIC DNA]</scope>
    <source>
        <strain evidence="11 12">IT104</strain>
    </source>
</reference>
<comment type="catalytic activity">
    <reaction evidence="8">
        <text>a 5,6-dihydrouridine in mRNA + NADP(+) = a uridine in mRNA + NADPH + H(+)</text>
        <dbReference type="Rhea" id="RHEA:69855"/>
        <dbReference type="Rhea" id="RHEA-COMP:14658"/>
        <dbReference type="Rhea" id="RHEA-COMP:17789"/>
        <dbReference type="ChEBI" id="CHEBI:15378"/>
        <dbReference type="ChEBI" id="CHEBI:57783"/>
        <dbReference type="ChEBI" id="CHEBI:58349"/>
        <dbReference type="ChEBI" id="CHEBI:65315"/>
        <dbReference type="ChEBI" id="CHEBI:74443"/>
    </reaction>
    <physiologicalReaction direction="right-to-left" evidence="8">
        <dbReference type="Rhea" id="RHEA:69857"/>
    </physiologicalReaction>
</comment>
<dbReference type="Proteomes" id="UP000266861">
    <property type="component" value="Unassembled WGS sequence"/>
</dbReference>
<feature type="domain" description="DUS-like FMN-binding" evidence="10">
    <location>
        <begin position="12"/>
        <end position="314"/>
    </location>
</feature>
<dbReference type="SUPFAM" id="SSF51395">
    <property type="entry name" value="FMN-linked oxidoreductases"/>
    <property type="match status" value="1"/>
</dbReference>
<dbReference type="EMBL" id="PQFF01000359">
    <property type="protein sequence ID" value="RHZ56330.1"/>
    <property type="molecule type" value="Genomic_DNA"/>
</dbReference>
<evidence type="ECO:0000313" key="11">
    <source>
        <dbReference type="EMBL" id="RHZ56330.1"/>
    </source>
</evidence>
<dbReference type="Pfam" id="PF01207">
    <property type="entry name" value="Dus"/>
    <property type="match status" value="1"/>
</dbReference>
<keyword evidence="4" id="KW-0507">mRNA processing</keyword>
<evidence type="ECO:0000256" key="6">
    <source>
        <dbReference type="ARBA" id="ARBA00023002"/>
    </source>
</evidence>
<comment type="cofactor">
    <cofactor evidence="1">
        <name>FMN</name>
        <dbReference type="ChEBI" id="CHEBI:58210"/>
    </cofactor>
</comment>
<evidence type="ECO:0000256" key="7">
    <source>
        <dbReference type="ARBA" id="ARBA00048342"/>
    </source>
</evidence>
<gene>
    <name evidence="11" type="ORF">Glove_402g21</name>
</gene>
<keyword evidence="2" id="KW-0285">Flavoprotein</keyword>
<evidence type="ECO:0000256" key="2">
    <source>
        <dbReference type="ARBA" id="ARBA00022630"/>
    </source>
</evidence>
<dbReference type="InterPro" id="IPR013785">
    <property type="entry name" value="Aldolase_TIM"/>
</dbReference>
<organism evidence="11 12">
    <name type="scientific">Diversispora epigaea</name>
    <dbReference type="NCBI Taxonomy" id="1348612"/>
    <lineage>
        <taxon>Eukaryota</taxon>
        <taxon>Fungi</taxon>
        <taxon>Fungi incertae sedis</taxon>
        <taxon>Mucoromycota</taxon>
        <taxon>Glomeromycotina</taxon>
        <taxon>Glomeromycetes</taxon>
        <taxon>Diversisporales</taxon>
        <taxon>Diversisporaceae</taxon>
        <taxon>Diversispora</taxon>
    </lineage>
</organism>
<comment type="caution">
    <text evidence="11">The sequence shown here is derived from an EMBL/GenBank/DDBJ whole genome shotgun (WGS) entry which is preliminary data.</text>
</comment>
<dbReference type="InterPro" id="IPR018517">
    <property type="entry name" value="tRNA_hU_synthase_CS"/>
</dbReference>
<evidence type="ECO:0000256" key="8">
    <source>
        <dbReference type="ARBA" id="ARBA00049447"/>
    </source>
</evidence>
<keyword evidence="12" id="KW-1185">Reference proteome</keyword>
<dbReference type="InterPro" id="IPR052582">
    <property type="entry name" value="tRNA-DUS-like"/>
</dbReference>
<evidence type="ECO:0000256" key="4">
    <source>
        <dbReference type="ARBA" id="ARBA00022664"/>
    </source>
</evidence>
<accession>A0A397H7C0</accession>
<keyword evidence="6" id="KW-0560">Oxidoreductase</keyword>
<evidence type="ECO:0000256" key="5">
    <source>
        <dbReference type="ARBA" id="ARBA00022694"/>
    </source>
</evidence>
<sequence>MSTIVDYRNKLILAPMVRIGTLPIRLLALEYSADLVYSPEMVDKKIIASERRYDEETGLISYVDNKDSVNFKTHSIEKSKLIFQIGTADPDLALQAALKVKNDVSGIDINCGCPKRFSIQGGMGAALLTEPEKLKAILTNLVQNCGLPVTCKIRMLDTREKTIELCKMIESTGVSAITVHCRTRDERPKNPGHWDIFKDIVENTSIPIIANGDVFQRSDIDKLKEISNVSSIMIARAAQINVSIFRKEGILPLEEVVTSYIKKSMEVDNNWANTKYTLMQMHADHSKELKHMKLTYAKSYEEICKIYHLESYFQKAKLTPPKSRNGNPLVTCKDSYENSKTDKKNLDKDDVSLINHVNLKIDQENLTQKLSIQHTGSPQNI</sequence>
<dbReference type="GO" id="GO:0005737">
    <property type="term" value="C:cytoplasm"/>
    <property type="evidence" value="ECO:0007669"/>
    <property type="project" value="TreeGrafter"/>
</dbReference>
<protein>
    <recommendedName>
        <fullName evidence="10">DUS-like FMN-binding domain-containing protein</fullName>
    </recommendedName>
</protein>
<dbReference type="OrthoDB" id="10262250at2759"/>
<keyword evidence="5" id="KW-0819">tRNA processing</keyword>
<keyword evidence="3" id="KW-0288">FMN</keyword>
<evidence type="ECO:0000256" key="1">
    <source>
        <dbReference type="ARBA" id="ARBA00001917"/>
    </source>
</evidence>
<dbReference type="PROSITE" id="PS01136">
    <property type="entry name" value="UPF0034"/>
    <property type="match status" value="1"/>
</dbReference>
<dbReference type="Gene3D" id="3.20.20.70">
    <property type="entry name" value="Aldolase class I"/>
    <property type="match status" value="1"/>
</dbReference>
<dbReference type="PANTHER" id="PTHR45936:SF1">
    <property type="entry name" value="TRNA-DIHYDROURIDINE(20) SYNTHASE [NAD(P)+]-LIKE"/>
    <property type="match status" value="1"/>
</dbReference>
<evidence type="ECO:0000256" key="3">
    <source>
        <dbReference type="ARBA" id="ARBA00022643"/>
    </source>
</evidence>
<dbReference type="PANTHER" id="PTHR45936">
    <property type="entry name" value="TRNA-DIHYDROURIDINE(20) SYNTHASE [NAD(P)+]-LIKE"/>
    <property type="match status" value="1"/>
</dbReference>
<dbReference type="GO" id="GO:0017150">
    <property type="term" value="F:tRNA dihydrouridine synthase activity"/>
    <property type="evidence" value="ECO:0007669"/>
    <property type="project" value="InterPro"/>
</dbReference>